<reference evidence="1" key="1">
    <citation type="journal article" date="2014" name="Front. Microbiol.">
        <title>High frequency of phylogenetically diverse reductive dehalogenase-homologous genes in deep subseafloor sedimentary metagenomes.</title>
        <authorList>
            <person name="Kawai M."/>
            <person name="Futagami T."/>
            <person name="Toyoda A."/>
            <person name="Takaki Y."/>
            <person name="Nishi S."/>
            <person name="Hori S."/>
            <person name="Arai W."/>
            <person name="Tsubouchi T."/>
            <person name="Morono Y."/>
            <person name="Uchiyama I."/>
            <person name="Ito T."/>
            <person name="Fujiyama A."/>
            <person name="Inagaki F."/>
            <person name="Takami H."/>
        </authorList>
    </citation>
    <scope>NUCLEOTIDE SEQUENCE</scope>
    <source>
        <strain evidence="1">Expedition CK06-06</strain>
    </source>
</reference>
<dbReference type="EMBL" id="BARV01006704">
    <property type="protein sequence ID" value="GAI16162.1"/>
    <property type="molecule type" value="Genomic_DNA"/>
</dbReference>
<comment type="caution">
    <text evidence="1">The sequence shown here is derived from an EMBL/GenBank/DDBJ whole genome shotgun (WGS) entry which is preliminary data.</text>
</comment>
<accession>X1LA12</accession>
<dbReference type="InterPro" id="IPR023214">
    <property type="entry name" value="HAD_sf"/>
</dbReference>
<name>X1LA12_9ZZZZ</name>
<protein>
    <submittedName>
        <fullName evidence="1">Uncharacterized protein</fullName>
    </submittedName>
</protein>
<dbReference type="Pfam" id="PF12710">
    <property type="entry name" value="HAD"/>
    <property type="match status" value="1"/>
</dbReference>
<dbReference type="SUPFAM" id="SSF56784">
    <property type="entry name" value="HAD-like"/>
    <property type="match status" value="1"/>
</dbReference>
<dbReference type="AlphaFoldDB" id="X1LA12"/>
<organism evidence="1">
    <name type="scientific">marine sediment metagenome</name>
    <dbReference type="NCBI Taxonomy" id="412755"/>
    <lineage>
        <taxon>unclassified sequences</taxon>
        <taxon>metagenomes</taxon>
        <taxon>ecological metagenomes</taxon>
    </lineage>
</organism>
<proteinExistence type="predicted"/>
<evidence type="ECO:0000313" key="1">
    <source>
        <dbReference type="EMBL" id="GAI16162.1"/>
    </source>
</evidence>
<dbReference type="Gene3D" id="3.40.50.1000">
    <property type="entry name" value="HAD superfamily/HAD-like"/>
    <property type="match status" value="1"/>
</dbReference>
<gene>
    <name evidence="1" type="ORF">S06H3_13732</name>
</gene>
<dbReference type="InterPro" id="IPR036412">
    <property type="entry name" value="HAD-like_sf"/>
</dbReference>
<sequence length="156" mass="17632">MTKFVREKAKLRPGFKELIDYCHERDFRLVIVSNGLDFYIDIILADAGIRNIKVFAAQTKFSPEGIKVQYIGPDGNQANDGLKEIYTKLFLAEGYRLICLGNGVSDIYPARLAHHVFARDDLLSHCTKENIACTPFNDLNDVVEDLRLLTQSHSNA</sequence>